<protein>
    <recommendedName>
        <fullName evidence="3">HMA domain-containing protein</fullName>
    </recommendedName>
</protein>
<proteinExistence type="predicted"/>
<accession>K9CXL1</accession>
<dbReference type="Proteomes" id="UP000009887">
    <property type="component" value="Unassembled WGS sequence"/>
</dbReference>
<keyword evidence="2" id="KW-1185">Reference proteome</keyword>
<dbReference type="HOGENOM" id="CLU_2525854_0_0_5"/>
<reference evidence="1 2" key="1">
    <citation type="submission" date="2012-09" db="EMBL/GenBank/DDBJ databases">
        <title>The Genome Sequence of Sphingobium yanoikuyae ATCC 51230.</title>
        <authorList>
            <consortium name="The Broad Institute Genome Sequencing Platform"/>
            <person name="Earl A."/>
            <person name="Ward D."/>
            <person name="Feldgarden M."/>
            <person name="Gevers D."/>
            <person name="Huys G."/>
            <person name="Walker B."/>
            <person name="Young S.K."/>
            <person name="Zeng Q."/>
            <person name="Gargeya S."/>
            <person name="Fitzgerald M."/>
            <person name="Haas B."/>
            <person name="Abouelleil A."/>
            <person name="Alvarado L."/>
            <person name="Arachchi H.M."/>
            <person name="Berlin A.M."/>
            <person name="Chapman S.B."/>
            <person name="Goldberg J."/>
            <person name="Griggs A."/>
            <person name="Gujja S."/>
            <person name="Hansen M."/>
            <person name="Howarth C."/>
            <person name="Imamovic A."/>
            <person name="Larimer J."/>
            <person name="McCowen C."/>
            <person name="Montmayeur A."/>
            <person name="Murphy C."/>
            <person name="Neiman D."/>
            <person name="Pearson M."/>
            <person name="Priest M."/>
            <person name="Roberts A."/>
            <person name="Saif S."/>
            <person name="Shea T."/>
            <person name="Sisk P."/>
            <person name="Sykes S."/>
            <person name="Wortman J."/>
            <person name="Nusbaum C."/>
            <person name="Birren B."/>
        </authorList>
    </citation>
    <scope>NUCLEOTIDE SEQUENCE [LARGE SCALE GENOMIC DNA]</scope>
    <source>
        <strain evidence="1 2">ATCC 51230</strain>
    </source>
</reference>
<evidence type="ECO:0008006" key="3">
    <source>
        <dbReference type="Google" id="ProtNLM"/>
    </source>
</evidence>
<evidence type="ECO:0000313" key="1">
    <source>
        <dbReference type="EMBL" id="EKU76989.1"/>
    </source>
</evidence>
<gene>
    <name evidence="1" type="ORF">HMPREF9718_00690</name>
</gene>
<dbReference type="EMBL" id="AGZU01000005">
    <property type="protein sequence ID" value="EKU76989.1"/>
    <property type="molecule type" value="Genomic_DNA"/>
</dbReference>
<dbReference type="AlphaFoldDB" id="K9CXL1"/>
<sequence length="84" mass="9073">MTGCVDPNAPIKTRAGKLTQMQVDAIVHSCGGNPEMVRIENDDLIIYPAKDLSVTGCVLKALQATGQTTLSRVENQRHNPPESQ</sequence>
<comment type="caution">
    <text evidence="1">The sequence shown here is derived from an EMBL/GenBank/DDBJ whole genome shotgun (WGS) entry which is preliminary data.</text>
</comment>
<evidence type="ECO:0000313" key="2">
    <source>
        <dbReference type="Proteomes" id="UP000009887"/>
    </source>
</evidence>
<name>K9CXL1_SPHYA</name>
<organism evidence="1 2">
    <name type="scientific">Sphingobium yanoikuyae ATCC 51230</name>
    <dbReference type="NCBI Taxonomy" id="883163"/>
    <lineage>
        <taxon>Bacteria</taxon>
        <taxon>Pseudomonadati</taxon>
        <taxon>Pseudomonadota</taxon>
        <taxon>Alphaproteobacteria</taxon>
        <taxon>Sphingomonadales</taxon>
        <taxon>Sphingomonadaceae</taxon>
        <taxon>Sphingobium</taxon>
    </lineage>
</organism>